<dbReference type="InterPro" id="IPR020493">
    <property type="entry name" value="Uncharacterised_HI0310"/>
</dbReference>
<accession>A0A0J5P6F7</accession>
<gene>
    <name evidence="2" type="ORF">RO21_06480</name>
</gene>
<dbReference type="AlphaFoldDB" id="A0A0J5P6F7"/>
<organism evidence="2 3">
    <name type="scientific">Muribacter muris</name>
    <dbReference type="NCBI Taxonomy" id="67855"/>
    <lineage>
        <taxon>Bacteria</taxon>
        <taxon>Pseudomonadati</taxon>
        <taxon>Pseudomonadota</taxon>
        <taxon>Gammaproteobacteria</taxon>
        <taxon>Pasteurellales</taxon>
        <taxon>Pasteurellaceae</taxon>
        <taxon>Muribacter</taxon>
    </lineage>
</organism>
<dbReference type="EMBL" id="JWIZ01000037">
    <property type="protein sequence ID" value="KMK51350.1"/>
    <property type="molecule type" value="Genomic_DNA"/>
</dbReference>
<dbReference type="Proteomes" id="UP000036270">
    <property type="component" value="Unassembled WGS sequence"/>
</dbReference>
<dbReference type="PATRIC" id="fig|67855.3.peg.1293"/>
<feature type="signal peptide" evidence="1">
    <location>
        <begin position="1"/>
        <end position="23"/>
    </location>
</feature>
<evidence type="ECO:0008006" key="4">
    <source>
        <dbReference type="Google" id="ProtNLM"/>
    </source>
</evidence>
<evidence type="ECO:0000256" key="1">
    <source>
        <dbReference type="SAM" id="SignalP"/>
    </source>
</evidence>
<sequence length="109" mass="12048">MKKLSLLLTALVAFLTFHSVAFAEIKTSSLAIAKTQSSGKLPKQCQQMFQKADKLIADAEKQPGTHTQIKQMKSKLTATKQQILKLDTPMQEKSCDKGLTALNQLEKKS</sequence>
<comment type="caution">
    <text evidence="2">The sequence shown here is derived from an EMBL/GenBank/DDBJ whole genome shotgun (WGS) entry which is preliminary data.</text>
</comment>
<reference evidence="2 3" key="1">
    <citation type="submission" date="2014-12" db="EMBL/GenBank/DDBJ databases">
        <title>Reclassification of Actinobacillus muris as Muribacter muris.</title>
        <authorList>
            <person name="Christensen H."/>
            <person name="Nicklas W."/>
            <person name="Bisgaard M."/>
        </authorList>
    </citation>
    <scope>NUCLEOTIDE SEQUENCE [LARGE SCALE GENOMIC DNA]</scope>
    <source>
        <strain evidence="2 3">Ackerman80-443D</strain>
    </source>
</reference>
<name>A0A0J5P6F7_9PAST</name>
<dbReference type="Pfam" id="PF17274">
    <property type="entry name" value="DUF5339"/>
    <property type="match status" value="1"/>
</dbReference>
<keyword evidence="1" id="KW-0732">Signal</keyword>
<evidence type="ECO:0000313" key="2">
    <source>
        <dbReference type="EMBL" id="KMK51350.1"/>
    </source>
</evidence>
<evidence type="ECO:0000313" key="3">
    <source>
        <dbReference type="Proteomes" id="UP000036270"/>
    </source>
</evidence>
<feature type="chain" id="PRO_5005262703" description="ABC transporter ATPase" evidence="1">
    <location>
        <begin position="24"/>
        <end position="109"/>
    </location>
</feature>
<protein>
    <recommendedName>
        <fullName evidence="4">ABC transporter ATPase</fullName>
    </recommendedName>
</protein>
<proteinExistence type="predicted"/>
<dbReference type="RefSeq" id="WP_047976987.1">
    <property type="nucleotide sequence ID" value="NZ_JWIZ01000037.1"/>
</dbReference>
<keyword evidence="3" id="KW-1185">Reference proteome</keyword>